<comment type="similarity">
    <text evidence="2 4">Belongs to the trehalose phosphatase family.</text>
</comment>
<evidence type="ECO:0000256" key="1">
    <source>
        <dbReference type="ARBA" id="ARBA00005199"/>
    </source>
</evidence>
<comment type="cofactor">
    <cofactor evidence="4">
        <name>Mg(2+)</name>
        <dbReference type="ChEBI" id="CHEBI:18420"/>
    </cofactor>
</comment>
<dbReference type="InterPro" id="IPR003337">
    <property type="entry name" value="Trehalose_PPase"/>
</dbReference>
<dbReference type="PROSITE" id="PS01228">
    <property type="entry name" value="COF_1"/>
    <property type="match status" value="1"/>
</dbReference>
<dbReference type="Gene3D" id="3.30.70.1020">
    <property type="entry name" value="Trehalose-6-phosphate phosphatase related protein, domain 2"/>
    <property type="match status" value="1"/>
</dbReference>
<dbReference type="CDD" id="cd01627">
    <property type="entry name" value="HAD_TPP"/>
    <property type="match status" value="1"/>
</dbReference>
<keyword evidence="4" id="KW-0460">Magnesium</keyword>
<dbReference type="NCBIfam" id="TIGR01484">
    <property type="entry name" value="HAD-SF-IIB"/>
    <property type="match status" value="1"/>
</dbReference>
<dbReference type="SUPFAM" id="SSF56784">
    <property type="entry name" value="HAD-like"/>
    <property type="match status" value="1"/>
</dbReference>
<keyword evidence="3 4" id="KW-0378">Hydrolase</keyword>
<comment type="pathway">
    <text evidence="1 4">Glycan biosynthesis; trehalose biosynthesis.</text>
</comment>
<gene>
    <name evidence="5" type="primary">otsB</name>
    <name evidence="5" type="ORF">ACFFGY_07025</name>
</gene>
<dbReference type="PANTHER" id="PTHR43768">
    <property type="entry name" value="TREHALOSE 6-PHOSPHATE PHOSPHATASE"/>
    <property type="match status" value="1"/>
</dbReference>
<dbReference type="RefSeq" id="WP_377043734.1">
    <property type="nucleotide sequence ID" value="NZ_JBHLUN010000005.1"/>
</dbReference>
<dbReference type="Proteomes" id="UP001589865">
    <property type="component" value="Unassembled WGS sequence"/>
</dbReference>
<dbReference type="EC" id="3.1.3.12" evidence="4"/>
<dbReference type="NCBIfam" id="TIGR00685">
    <property type="entry name" value="T6PP"/>
    <property type="match status" value="1"/>
</dbReference>
<name>A0ABV6JTT3_9PROT</name>
<keyword evidence="4" id="KW-0479">Metal-binding</keyword>
<comment type="function">
    <text evidence="4">Removes the phosphate from trehalose 6-phosphate to produce free trehalose.</text>
</comment>
<dbReference type="GO" id="GO:0004805">
    <property type="term" value="F:trehalose-phosphatase activity"/>
    <property type="evidence" value="ECO:0007669"/>
    <property type="project" value="UniProtKB-EC"/>
</dbReference>
<evidence type="ECO:0000256" key="3">
    <source>
        <dbReference type="ARBA" id="ARBA00022801"/>
    </source>
</evidence>
<keyword evidence="6" id="KW-1185">Reference proteome</keyword>
<dbReference type="InterPro" id="IPR006379">
    <property type="entry name" value="HAD-SF_hydro_IIB"/>
</dbReference>
<evidence type="ECO:0000313" key="6">
    <source>
        <dbReference type="Proteomes" id="UP001589865"/>
    </source>
</evidence>
<proteinExistence type="inferred from homology"/>
<sequence length="241" mass="26006">MKKLPGNPANNTALFLDFDGTLVNIAEKPELVVVPDDLLATLSKLSAKLDGALAIVTGRGLDVIRSFLPLPGLVVAAEHGALLDPPSASSATLPVPPAEWRRAFEQFVQSHPGALAEHKVHGLVLHFRLAPDAADAARCLAEELVSQDREKFRVVPAHAAVEIRPVGADKGRAVRSLMQRDVFRRRVPIFIGDDVTDEDGISACQELSGTGYRIPEDFDGSPDELRAWLQRWAGEDVSSAV</sequence>
<accession>A0ABV6JTT3</accession>
<comment type="catalytic activity">
    <reaction evidence="4">
        <text>alpha,alpha-trehalose 6-phosphate + H2O = alpha,alpha-trehalose + phosphate</text>
        <dbReference type="Rhea" id="RHEA:23420"/>
        <dbReference type="ChEBI" id="CHEBI:15377"/>
        <dbReference type="ChEBI" id="CHEBI:16551"/>
        <dbReference type="ChEBI" id="CHEBI:43474"/>
        <dbReference type="ChEBI" id="CHEBI:58429"/>
        <dbReference type="EC" id="3.1.3.12"/>
    </reaction>
</comment>
<evidence type="ECO:0000256" key="4">
    <source>
        <dbReference type="RuleBase" id="RU361117"/>
    </source>
</evidence>
<dbReference type="InterPro" id="IPR036412">
    <property type="entry name" value="HAD-like_sf"/>
</dbReference>
<dbReference type="PANTHER" id="PTHR43768:SF3">
    <property type="entry name" value="TREHALOSE 6-PHOSPHATE PHOSPHATASE"/>
    <property type="match status" value="1"/>
</dbReference>
<organism evidence="5 6">
    <name type="scientific">Roseomonas elaeocarpi</name>
    <dbReference type="NCBI Taxonomy" id="907779"/>
    <lineage>
        <taxon>Bacteria</taxon>
        <taxon>Pseudomonadati</taxon>
        <taxon>Pseudomonadota</taxon>
        <taxon>Alphaproteobacteria</taxon>
        <taxon>Acetobacterales</taxon>
        <taxon>Roseomonadaceae</taxon>
        <taxon>Roseomonas</taxon>
    </lineage>
</organism>
<reference evidence="5 6" key="1">
    <citation type="submission" date="2024-09" db="EMBL/GenBank/DDBJ databases">
        <authorList>
            <person name="Sun Q."/>
            <person name="Mori K."/>
        </authorList>
    </citation>
    <scope>NUCLEOTIDE SEQUENCE [LARGE SCALE GENOMIC DNA]</scope>
    <source>
        <strain evidence="5 6">TBRC 5777</strain>
    </source>
</reference>
<protein>
    <recommendedName>
        <fullName evidence="4">Trehalose 6-phosphate phosphatase</fullName>
        <ecNumber evidence="4">3.1.3.12</ecNumber>
    </recommendedName>
</protein>
<dbReference type="InterPro" id="IPR023214">
    <property type="entry name" value="HAD_sf"/>
</dbReference>
<dbReference type="InterPro" id="IPR044651">
    <property type="entry name" value="OTSB-like"/>
</dbReference>
<dbReference type="Gene3D" id="3.40.50.1000">
    <property type="entry name" value="HAD superfamily/HAD-like"/>
    <property type="match status" value="1"/>
</dbReference>
<comment type="caution">
    <text evidence="5">The sequence shown here is derived from an EMBL/GenBank/DDBJ whole genome shotgun (WGS) entry which is preliminary data.</text>
</comment>
<dbReference type="EMBL" id="JBHLUN010000005">
    <property type="protein sequence ID" value="MFC0407998.1"/>
    <property type="molecule type" value="Genomic_DNA"/>
</dbReference>
<dbReference type="Pfam" id="PF02358">
    <property type="entry name" value="Trehalose_PPase"/>
    <property type="match status" value="1"/>
</dbReference>
<evidence type="ECO:0000256" key="2">
    <source>
        <dbReference type="ARBA" id="ARBA00008770"/>
    </source>
</evidence>
<evidence type="ECO:0000313" key="5">
    <source>
        <dbReference type="EMBL" id="MFC0407998.1"/>
    </source>
</evidence>